<dbReference type="EMBL" id="CAVMJV010000001">
    <property type="protein sequence ID" value="CAK5010508.1"/>
    <property type="molecule type" value="Genomic_DNA"/>
</dbReference>
<gene>
    <name evidence="1" type="ORF">MENTE1834_LOCUS1640</name>
</gene>
<comment type="caution">
    <text evidence="1">The sequence shown here is derived from an EMBL/GenBank/DDBJ whole genome shotgun (WGS) entry which is preliminary data.</text>
</comment>
<reference evidence="1" key="1">
    <citation type="submission" date="2023-11" db="EMBL/GenBank/DDBJ databases">
        <authorList>
            <person name="Poullet M."/>
        </authorList>
    </citation>
    <scope>NUCLEOTIDE SEQUENCE</scope>
    <source>
        <strain evidence="1">E1834</strain>
    </source>
</reference>
<dbReference type="Proteomes" id="UP001497535">
    <property type="component" value="Unassembled WGS sequence"/>
</dbReference>
<proteinExistence type="predicted"/>
<evidence type="ECO:0000313" key="1">
    <source>
        <dbReference type="EMBL" id="CAK5010508.1"/>
    </source>
</evidence>
<name>A0ACB0XNQ7_MELEN</name>
<organism evidence="1 2">
    <name type="scientific">Meloidogyne enterolobii</name>
    <name type="common">Root-knot nematode worm</name>
    <name type="synonym">Meloidogyne mayaguensis</name>
    <dbReference type="NCBI Taxonomy" id="390850"/>
    <lineage>
        <taxon>Eukaryota</taxon>
        <taxon>Metazoa</taxon>
        <taxon>Ecdysozoa</taxon>
        <taxon>Nematoda</taxon>
        <taxon>Chromadorea</taxon>
        <taxon>Rhabditida</taxon>
        <taxon>Tylenchina</taxon>
        <taxon>Tylenchomorpha</taxon>
        <taxon>Tylenchoidea</taxon>
        <taxon>Meloidogynidae</taxon>
        <taxon>Meloidogyninae</taxon>
        <taxon>Meloidogyne</taxon>
    </lineage>
</organism>
<protein>
    <submittedName>
        <fullName evidence="1">Uncharacterized protein</fullName>
    </submittedName>
</protein>
<sequence length="77" mass="9015">MVPLDTAPSLFYISFYAVFFFFPLLLSTHLVNGAWVFIVSSLVFSPFWRRLVDFRRSLPLTLFTNDSLIQVLCFLLF</sequence>
<evidence type="ECO:0000313" key="2">
    <source>
        <dbReference type="Proteomes" id="UP001497535"/>
    </source>
</evidence>
<accession>A0ACB0XNQ7</accession>
<keyword evidence="2" id="KW-1185">Reference proteome</keyword>